<organism evidence="2 3">
    <name type="scientific">Streptomyces paludis</name>
    <dbReference type="NCBI Taxonomy" id="2282738"/>
    <lineage>
        <taxon>Bacteria</taxon>
        <taxon>Bacillati</taxon>
        <taxon>Actinomycetota</taxon>
        <taxon>Actinomycetes</taxon>
        <taxon>Kitasatosporales</taxon>
        <taxon>Streptomycetaceae</taxon>
        <taxon>Streptomyces</taxon>
    </lineage>
</organism>
<reference evidence="3" key="1">
    <citation type="submission" date="2018-07" db="EMBL/GenBank/DDBJ databases">
        <authorList>
            <person name="Zhao J."/>
        </authorList>
    </citation>
    <scope>NUCLEOTIDE SEQUENCE [LARGE SCALE GENOMIC DNA]</scope>
    <source>
        <strain evidence="3">GSSD-12</strain>
    </source>
</reference>
<dbReference type="KEGG" id="spad:DVK44_28000"/>
<dbReference type="Proteomes" id="UP000253868">
    <property type="component" value="Chromosome"/>
</dbReference>
<keyword evidence="3" id="KW-1185">Reference proteome</keyword>
<dbReference type="InterPro" id="IPR051448">
    <property type="entry name" value="CdaR-like_regulators"/>
</dbReference>
<dbReference type="EMBL" id="CP031194">
    <property type="protein sequence ID" value="AXG80873.1"/>
    <property type="molecule type" value="Genomic_DNA"/>
</dbReference>
<dbReference type="Gene3D" id="1.10.10.2840">
    <property type="entry name" value="PucR C-terminal helix-turn-helix domain"/>
    <property type="match status" value="1"/>
</dbReference>
<dbReference type="RefSeq" id="WP_114663082.1">
    <property type="nucleotide sequence ID" value="NZ_CP031194.1"/>
</dbReference>
<evidence type="ECO:0000259" key="1">
    <source>
        <dbReference type="Pfam" id="PF13556"/>
    </source>
</evidence>
<dbReference type="PANTHER" id="PTHR33744">
    <property type="entry name" value="CARBOHYDRATE DIACID REGULATOR"/>
    <property type="match status" value="1"/>
</dbReference>
<evidence type="ECO:0000313" key="3">
    <source>
        <dbReference type="Proteomes" id="UP000253868"/>
    </source>
</evidence>
<dbReference type="InterPro" id="IPR042070">
    <property type="entry name" value="PucR_C-HTH_sf"/>
</dbReference>
<dbReference type="AlphaFoldDB" id="A0A345HVZ9"/>
<evidence type="ECO:0000313" key="2">
    <source>
        <dbReference type="EMBL" id="AXG80873.1"/>
    </source>
</evidence>
<protein>
    <submittedName>
        <fullName evidence="2">PucR family transcriptional regulator</fullName>
    </submittedName>
</protein>
<accession>A0A345HVZ9</accession>
<name>A0A345HVZ9_9ACTN</name>
<dbReference type="PANTHER" id="PTHR33744:SF17">
    <property type="entry name" value="CONSERVED PROTEIN"/>
    <property type="match status" value="1"/>
</dbReference>
<feature type="domain" description="PucR C-terminal helix-turn-helix" evidence="1">
    <location>
        <begin position="323"/>
        <end position="379"/>
    </location>
</feature>
<dbReference type="InterPro" id="IPR025736">
    <property type="entry name" value="PucR_C-HTH_dom"/>
</dbReference>
<gene>
    <name evidence="2" type="ORF">DVK44_28000</name>
</gene>
<sequence length="387" mass="41157">MADLTHTLGTLAGLIQRPVALDDARMIPIASTPHHGLIDGSRMRLLLGRPAEPSVRTRLLTEKRINDAHHPQRIEPFPGLELGRVYVPVRDRGSTLVGHVWVIDPDASLTGDRLRSFGRSVGDLLADPAAAHTQQARDRSDDGGIPRVAGAHPAHRVLVVRAVPDGVIDPAGGARTGLGDALAGELRRAAGDLAVAHGTLDDGDVVLTLAGPADAVARPRLDGVLARARDGLRAGALPPYLVPRFAVSPRFAPGGPDRPSVDALRDILMAFEHRAEGPAVHYAEDVPAYELLGELRRSLGGRALAVPGDVRALLESPRGRTLALTLKVFLDSGGNHKQATESLNVHRGTLYYRLDQAAELTGLSLHDGVARLRLHFGLTLAALRGEL</sequence>
<dbReference type="Pfam" id="PF13556">
    <property type="entry name" value="HTH_30"/>
    <property type="match status" value="1"/>
</dbReference>
<dbReference type="OrthoDB" id="8026818at2"/>
<proteinExistence type="predicted"/>